<proteinExistence type="predicted"/>
<protein>
    <recommendedName>
        <fullName evidence="1">Roadblock/LAMTOR2 domain-containing protein</fullName>
    </recommendedName>
</protein>
<comment type="caution">
    <text evidence="2">The sequence shown here is derived from an EMBL/GenBank/DDBJ whole genome shotgun (WGS) entry which is preliminary data.</text>
</comment>
<keyword evidence="3" id="KW-1185">Reference proteome</keyword>
<feature type="domain" description="Roadblock/LAMTOR2" evidence="1">
    <location>
        <begin position="13"/>
        <end position="102"/>
    </location>
</feature>
<gene>
    <name evidence="2" type="ORF">C4900_12645</name>
</gene>
<dbReference type="SUPFAM" id="SSF103196">
    <property type="entry name" value="Roadblock/LC7 domain"/>
    <property type="match status" value="1"/>
</dbReference>
<dbReference type="Pfam" id="PF03259">
    <property type="entry name" value="Robl_LC7"/>
    <property type="match status" value="1"/>
</dbReference>
<accession>A0A368HH76</accession>
<dbReference type="InterPro" id="IPR004942">
    <property type="entry name" value="Roadblock/LAMTOR2_dom"/>
</dbReference>
<evidence type="ECO:0000259" key="1">
    <source>
        <dbReference type="SMART" id="SM00960"/>
    </source>
</evidence>
<dbReference type="Proteomes" id="UP000253250">
    <property type="component" value="Unassembled WGS sequence"/>
</dbReference>
<organism evidence="2 3">
    <name type="scientific">Acidiferrobacter thiooxydans</name>
    <dbReference type="NCBI Taxonomy" id="163359"/>
    <lineage>
        <taxon>Bacteria</taxon>
        <taxon>Pseudomonadati</taxon>
        <taxon>Pseudomonadota</taxon>
        <taxon>Gammaproteobacteria</taxon>
        <taxon>Acidiferrobacterales</taxon>
        <taxon>Acidiferrobacteraceae</taxon>
        <taxon>Acidiferrobacter</taxon>
    </lineage>
</organism>
<dbReference type="SMART" id="SM00960">
    <property type="entry name" value="Robl_LC7"/>
    <property type="match status" value="1"/>
</dbReference>
<dbReference type="Gene3D" id="3.30.450.30">
    <property type="entry name" value="Dynein light chain 2a, cytoplasmic"/>
    <property type="match status" value="1"/>
</dbReference>
<dbReference type="PANTHER" id="PTHR36222">
    <property type="entry name" value="SERINE PROTEASE INHIBITOR RV3364C"/>
    <property type="match status" value="1"/>
</dbReference>
<evidence type="ECO:0000313" key="3">
    <source>
        <dbReference type="Proteomes" id="UP000253250"/>
    </source>
</evidence>
<dbReference type="OrthoDB" id="8903298at2"/>
<dbReference type="AlphaFoldDB" id="A0A368HH76"/>
<dbReference type="PANTHER" id="PTHR36222:SF1">
    <property type="entry name" value="SERINE PROTEASE INHIBITOR RV3364C"/>
    <property type="match status" value="1"/>
</dbReference>
<evidence type="ECO:0000313" key="2">
    <source>
        <dbReference type="EMBL" id="RCN56622.1"/>
    </source>
</evidence>
<name>A0A368HH76_9GAMM</name>
<sequence length="130" mass="13735">MQKSPLNRASQLRSALRGLNALSADIEASAVISGDGLMLASMLDPHIAADRYAAMCASLLALAERAAQEVHRGRLKRVMIEGEHGTMLLVQAGCDGVLAVAARQTVNLGMVFLEATKVAARIRGLLDQSP</sequence>
<reference evidence="2 3" key="1">
    <citation type="submission" date="2018-02" db="EMBL/GenBank/DDBJ databases">
        <title>Insights into the biology of acidophilic members of the Acidiferrobacteraceae family derived from comparative genomic analyses.</title>
        <authorList>
            <person name="Issotta F."/>
            <person name="Thyssen C."/>
            <person name="Mena C."/>
            <person name="Moya A."/>
            <person name="Bellenberg S."/>
            <person name="Sproer C."/>
            <person name="Covarrubias P.C."/>
            <person name="Sand W."/>
            <person name="Quatrini R."/>
            <person name="Vera M."/>
        </authorList>
    </citation>
    <scope>NUCLEOTIDE SEQUENCE [LARGE SCALE GENOMIC DNA]</scope>
    <source>
        <strain evidence="3">m-1</strain>
    </source>
</reference>
<dbReference type="InterPro" id="IPR053141">
    <property type="entry name" value="Mycobact_SerProt_Inhib_Rv3364c"/>
</dbReference>
<dbReference type="EMBL" id="PSYR01000002">
    <property type="protein sequence ID" value="RCN56622.1"/>
    <property type="molecule type" value="Genomic_DNA"/>
</dbReference>